<sequence>MEKLSGHGQGEDPLDMPPGFRFHPTDEELITHYLSNKVVDNNFFAKAIGEVDMNKTEPWDLPMLAKLGGKEWYFFCVRDKKYPTGLRTNRATAAGYWKATGKDKEIFRGRLLIGMKKTLVFYTGRAPKGEKTNWVIHEYRLEGKFSLSNLPKSAKNEWVICRLFHKTNSSNSVATSLPPLMETPAPFSGKIINRNIPDSIHVPCFSNTIQIQTTQKNMISNFLNNPIFEFESNSSLLRDLQSDPFTHQFRSGCSFPMGDQPILMGSQETGESSEKNTKIPSNLGKRIKGIEDQEAPSTSGGPIDLDCLWNY</sequence>
<dbReference type="EMBL" id="JBCNJP010000015">
    <property type="protein sequence ID" value="KAK9066560.1"/>
    <property type="molecule type" value="Genomic_DNA"/>
</dbReference>
<protein>
    <recommendedName>
        <fullName evidence="5">NAC domain-containing protein</fullName>
    </recommendedName>
</protein>
<dbReference type="InterPro" id="IPR036093">
    <property type="entry name" value="NAC_dom_sf"/>
</dbReference>
<evidence type="ECO:0000256" key="2">
    <source>
        <dbReference type="ARBA" id="ARBA00023125"/>
    </source>
</evidence>
<dbReference type="FunFam" id="2.170.150.80:FF:000006">
    <property type="entry name" value="NAC domain-containing protein 100-like"/>
    <property type="match status" value="1"/>
</dbReference>
<dbReference type="GO" id="GO:0000976">
    <property type="term" value="F:transcription cis-regulatory region binding"/>
    <property type="evidence" value="ECO:0007669"/>
    <property type="project" value="UniProtKB-ARBA"/>
</dbReference>
<dbReference type="GO" id="GO:0006355">
    <property type="term" value="P:regulation of DNA-templated transcription"/>
    <property type="evidence" value="ECO:0007669"/>
    <property type="project" value="InterPro"/>
</dbReference>
<keyword evidence="3" id="KW-0804">Transcription</keyword>
<feature type="domain" description="NAC" evidence="5">
    <location>
        <begin position="16"/>
        <end position="166"/>
    </location>
</feature>
<reference evidence="6 7" key="1">
    <citation type="submission" date="2024-04" db="EMBL/GenBank/DDBJ databases">
        <title>The reference genome of an endangered Asteraceae, Deinandra increscens subsp. villosa, native to the Central Coast of California.</title>
        <authorList>
            <person name="Guilliams M."/>
            <person name="Hasenstab-Lehman K."/>
            <person name="Meyer R."/>
            <person name="Mcevoy S."/>
        </authorList>
    </citation>
    <scope>NUCLEOTIDE SEQUENCE [LARGE SCALE GENOMIC DNA]</scope>
    <source>
        <tissue evidence="6">Leaf</tissue>
    </source>
</reference>
<name>A0AAP0D5I1_9ASTR</name>
<evidence type="ECO:0000313" key="7">
    <source>
        <dbReference type="Proteomes" id="UP001408789"/>
    </source>
</evidence>
<organism evidence="6 7">
    <name type="scientific">Deinandra increscens subsp. villosa</name>
    <dbReference type="NCBI Taxonomy" id="3103831"/>
    <lineage>
        <taxon>Eukaryota</taxon>
        <taxon>Viridiplantae</taxon>
        <taxon>Streptophyta</taxon>
        <taxon>Embryophyta</taxon>
        <taxon>Tracheophyta</taxon>
        <taxon>Spermatophyta</taxon>
        <taxon>Magnoliopsida</taxon>
        <taxon>eudicotyledons</taxon>
        <taxon>Gunneridae</taxon>
        <taxon>Pentapetalae</taxon>
        <taxon>asterids</taxon>
        <taxon>campanulids</taxon>
        <taxon>Asterales</taxon>
        <taxon>Asteraceae</taxon>
        <taxon>Asteroideae</taxon>
        <taxon>Heliantheae alliance</taxon>
        <taxon>Madieae</taxon>
        <taxon>Madiinae</taxon>
        <taxon>Deinandra</taxon>
    </lineage>
</organism>
<dbReference type="Proteomes" id="UP001408789">
    <property type="component" value="Unassembled WGS sequence"/>
</dbReference>
<accession>A0AAP0D5I1</accession>
<dbReference type="PROSITE" id="PS51005">
    <property type="entry name" value="NAC"/>
    <property type="match status" value="1"/>
</dbReference>
<evidence type="ECO:0000259" key="5">
    <source>
        <dbReference type="PROSITE" id="PS51005"/>
    </source>
</evidence>
<dbReference type="PANTHER" id="PTHR31744">
    <property type="entry name" value="PROTEIN CUP-SHAPED COTYLEDON 2-RELATED"/>
    <property type="match status" value="1"/>
</dbReference>
<dbReference type="Gene3D" id="2.170.150.80">
    <property type="entry name" value="NAC domain"/>
    <property type="match status" value="1"/>
</dbReference>
<proteinExistence type="predicted"/>
<keyword evidence="1" id="KW-0805">Transcription regulation</keyword>
<evidence type="ECO:0000256" key="4">
    <source>
        <dbReference type="ARBA" id="ARBA00023242"/>
    </source>
</evidence>
<keyword evidence="4" id="KW-0539">Nucleus</keyword>
<evidence type="ECO:0000256" key="3">
    <source>
        <dbReference type="ARBA" id="ARBA00023163"/>
    </source>
</evidence>
<comment type="caution">
    <text evidence="6">The sequence shown here is derived from an EMBL/GenBank/DDBJ whole genome shotgun (WGS) entry which is preliminary data.</text>
</comment>
<dbReference type="Pfam" id="PF02365">
    <property type="entry name" value="NAM"/>
    <property type="match status" value="1"/>
</dbReference>
<evidence type="ECO:0000313" key="6">
    <source>
        <dbReference type="EMBL" id="KAK9066560.1"/>
    </source>
</evidence>
<dbReference type="SUPFAM" id="SSF101941">
    <property type="entry name" value="NAC domain"/>
    <property type="match status" value="1"/>
</dbReference>
<evidence type="ECO:0000256" key="1">
    <source>
        <dbReference type="ARBA" id="ARBA00023015"/>
    </source>
</evidence>
<gene>
    <name evidence="6" type="ORF">SSX86_013883</name>
</gene>
<keyword evidence="2" id="KW-0238">DNA-binding</keyword>
<dbReference type="InterPro" id="IPR003441">
    <property type="entry name" value="NAC-dom"/>
</dbReference>
<dbReference type="AlphaFoldDB" id="A0AAP0D5I1"/>
<dbReference type="PANTHER" id="PTHR31744:SF219">
    <property type="entry name" value="NAC DOMAIN-CONTAINING PROTEIN 4"/>
    <property type="match status" value="1"/>
</dbReference>
<keyword evidence="7" id="KW-1185">Reference proteome</keyword>